<protein>
    <submittedName>
        <fullName evidence="7">Aromatic ring-opening dioxygenase family protein</fullName>
    </submittedName>
</protein>
<evidence type="ECO:0000256" key="1">
    <source>
        <dbReference type="ARBA" id="ARBA00001947"/>
    </source>
</evidence>
<dbReference type="GO" id="GO:0008270">
    <property type="term" value="F:zinc ion binding"/>
    <property type="evidence" value="ECO:0007669"/>
    <property type="project" value="InterPro"/>
</dbReference>
<evidence type="ECO:0000259" key="6">
    <source>
        <dbReference type="Pfam" id="PF02900"/>
    </source>
</evidence>
<keyword evidence="7" id="KW-0223">Dioxygenase</keyword>
<dbReference type="InterPro" id="IPR014436">
    <property type="entry name" value="Extradiol_dOase_DODA"/>
</dbReference>
<evidence type="ECO:0000256" key="3">
    <source>
        <dbReference type="ARBA" id="ARBA00022723"/>
    </source>
</evidence>
<evidence type="ECO:0000256" key="4">
    <source>
        <dbReference type="ARBA" id="ARBA00022833"/>
    </source>
</evidence>
<dbReference type="PANTHER" id="PTHR30096">
    <property type="entry name" value="4,5-DOPA DIOXYGENASE EXTRADIOL-LIKE PROTEIN"/>
    <property type="match status" value="1"/>
</dbReference>
<organism evidence="7 8">
    <name type="scientific">Aspergillus vadensis (strain CBS 113365 / IMI 142717 / IBT 24658)</name>
    <dbReference type="NCBI Taxonomy" id="1448311"/>
    <lineage>
        <taxon>Eukaryota</taxon>
        <taxon>Fungi</taxon>
        <taxon>Dikarya</taxon>
        <taxon>Ascomycota</taxon>
        <taxon>Pezizomycotina</taxon>
        <taxon>Eurotiomycetes</taxon>
        <taxon>Eurotiomycetidae</taxon>
        <taxon>Eurotiales</taxon>
        <taxon>Aspergillaceae</taxon>
        <taxon>Aspergillus</taxon>
        <taxon>Aspergillus subgen. Circumdati</taxon>
    </lineage>
</organism>
<dbReference type="PANTHER" id="PTHR30096:SF1">
    <property type="entry name" value="AROMATIC RING-OPENING DIOXYGENASE FAMILY PROTEIN (AFU_ORTHOLOGUE AFUA_7G00640)"/>
    <property type="match status" value="1"/>
</dbReference>
<reference evidence="7" key="1">
    <citation type="submission" date="2016-12" db="EMBL/GenBank/DDBJ databases">
        <title>The genomes of Aspergillus section Nigri reveals drivers in fungal speciation.</title>
        <authorList>
            <consortium name="DOE Joint Genome Institute"/>
            <person name="Vesth T.C."/>
            <person name="Nybo J."/>
            <person name="Theobald S."/>
            <person name="Brandl J."/>
            <person name="Frisvad J.C."/>
            <person name="Nielsen K.F."/>
            <person name="Lyhne E.K."/>
            <person name="Kogle M.E."/>
            <person name="Kuo A."/>
            <person name="Riley R."/>
            <person name="Clum A."/>
            <person name="Nolan M."/>
            <person name="Lipzen A."/>
            <person name="Salamov A."/>
            <person name="Henrissat B."/>
            <person name="Wiebenga A."/>
            <person name="De Vries R.P."/>
            <person name="Grigoriev I.V."/>
            <person name="Mortensen U.H."/>
            <person name="Andersen M.R."/>
            <person name="Baker S.E."/>
        </authorList>
    </citation>
    <scope>NUCLEOTIDE SEQUENCE [LARGE SCALE GENOMIC DNA]</scope>
    <source>
        <strain evidence="7">CBS 113365</strain>
    </source>
</reference>
<dbReference type="Gene3D" id="3.40.830.10">
    <property type="entry name" value="LigB-like"/>
    <property type="match status" value="1"/>
</dbReference>
<evidence type="ECO:0000313" key="8">
    <source>
        <dbReference type="Proteomes" id="UP000248405"/>
    </source>
</evidence>
<accession>A0A319BA79</accession>
<dbReference type="SUPFAM" id="SSF53213">
    <property type="entry name" value="LigB-like"/>
    <property type="match status" value="1"/>
</dbReference>
<dbReference type="GO" id="GO:0008198">
    <property type="term" value="F:ferrous iron binding"/>
    <property type="evidence" value="ECO:0007669"/>
    <property type="project" value="InterPro"/>
</dbReference>
<comment type="cofactor">
    <cofactor evidence="1">
        <name>Zn(2+)</name>
        <dbReference type="ChEBI" id="CHEBI:29105"/>
    </cofactor>
</comment>
<dbReference type="RefSeq" id="XP_025561184.1">
    <property type="nucleotide sequence ID" value="XM_025705032.1"/>
</dbReference>
<dbReference type="CDD" id="cd07363">
    <property type="entry name" value="45_DOPA_Dioxygenase"/>
    <property type="match status" value="1"/>
</dbReference>
<keyword evidence="8" id="KW-1185">Reference proteome</keyword>
<dbReference type="AlphaFoldDB" id="A0A319BA79"/>
<proteinExistence type="inferred from homology"/>
<sequence>MMKAEAEWHKTRLTPVHMFSHGSPMMIYETTESSNYWRKCGDEARAHNVRGIVMLSSHWATLGDGIEVATNPAPQISPVGIVPSNDYKAYQMTSDLATAQRCIDLLQAEGFNVSGNPNYNWIVDVFTIIQKMFPEGNPPPVTVISSNARYDPHYHLKIGKTLRQLRKENYLLIGTGGSVHNLYRNRWGPMVKHRNSLAQEIPPEGWALEFKQSLEDVMTKTSGLQLQRAVTRLMKHPQFRDAHGTDDHFIPAAFVAGAAGDAEDEGCCGVLGAETWELCNMANLQFTFGRWPEQKLVAA</sequence>
<keyword evidence="3" id="KW-0479">Metal-binding</keyword>
<dbReference type="Proteomes" id="UP000248405">
    <property type="component" value="Unassembled WGS sequence"/>
</dbReference>
<feature type="domain" description="Extradiol ring-cleavage dioxygenase class III enzyme subunit B" evidence="6">
    <location>
        <begin position="17"/>
        <end position="262"/>
    </location>
</feature>
<evidence type="ECO:0000256" key="2">
    <source>
        <dbReference type="ARBA" id="ARBA00007581"/>
    </source>
</evidence>
<comment type="similarity">
    <text evidence="2">Belongs to the DODA-type extradiol aromatic ring-opening dioxygenase family.</text>
</comment>
<dbReference type="EMBL" id="KZ821630">
    <property type="protein sequence ID" value="PYH67390.1"/>
    <property type="molecule type" value="Genomic_DNA"/>
</dbReference>
<dbReference type="OrthoDB" id="7396853at2759"/>
<evidence type="ECO:0000256" key="5">
    <source>
        <dbReference type="ARBA" id="ARBA00023002"/>
    </source>
</evidence>
<dbReference type="GeneID" id="37209624"/>
<dbReference type="InterPro" id="IPR004183">
    <property type="entry name" value="Xdiol_dOase_suB"/>
</dbReference>
<gene>
    <name evidence="7" type="ORF">BO88DRAFT_391912</name>
</gene>
<evidence type="ECO:0000313" key="7">
    <source>
        <dbReference type="EMBL" id="PYH67390.1"/>
    </source>
</evidence>
<dbReference type="GO" id="GO:0016702">
    <property type="term" value="F:oxidoreductase activity, acting on single donors with incorporation of molecular oxygen, incorporation of two atoms of oxygen"/>
    <property type="evidence" value="ECO:0007669"/>
    <property type="project" value="UniProtKB-ARBA"/>
</dbReference>
<keyword evidence="5" id="KW-0560">Oxidoreductase</keyword>
<keyword evidence="4" id="KW-0862">Zinc</keyword>
<dbReference type="PIRSF" id="PIRSF006157">
    <property type="entry name" value="Doxgns_DODA"/>
    <property type="match status" value="1"/>
</dbReference>
<dbReference type="Pfam" id="PF02900">
    <property type="entry name" value="LigB"/>
    <property type="match status" value="1"/>
</dbReference>
<name>A0A319BA79_ASPVC</name>